<dbReference type="EMBL" id="CAJNRG010011769">
    <property type="protein sequence ID" value="CAF2135027.1"/>
    <property type="molecule type" value="Genomic_DNA"/>
</dbReference>
<protein>
    <recommendedName>
        <fullName evidence="3">F-box domain-containing protein</fullName>
    </recommendedName>
</protein>
<organism evidence="1 2">
    <name type="scientific">Rotaria magnacalcarata</name>
    <dbReference type="NCBI Taxonomy" id="392030"/>
    <lineage>
        <taxon>Eukaryota</taxon>
        <taxon>Metazoa</taxon>
        <taxon>Spiralia</taxon>
        <taxon>Gnathifera</taxon>
        <taxon>Rotifera</taxon>
        <taxon>Eurotatoria</taxon>
        <taxon>Bdelloidea</taxon>
        <taxon>Philodinida</taxon>
        <taxon>Philodinidae</taxon>
        <taxon>Rotaria</taxon>
    </lineage>
</organism>
<sequence length="587" mass="69071">MNQMKLESLSNDLLLDLFELLDVVNLLRAFSGLNARFNSLLYDVRSYRVDLRSISKEDFNIFCSTYLHLISNRTIYVRLSDDEDTPFQCSQFQSVDLGFQLFENLRSLTFNSISSDHSIDKHFFIKCCKSNHLTHLKFVDCKLFHIKIEDFQDAIDHIWSLPKLSHLYWDFWFKCGRHFRIPTSISTSLKCLTICKNDCYSYVFPCLLEKIPCLEKFSMSSDSYDDDDIPLSHKFIPSPLNLNIKKLTLLSVRSLRVMTALFQLLPNITRLKIEVYSITLDGHQWKEMIVNYLPQLKHFQFKINFNFGLSINDSTNEEKVDQYLSTYRTPFWIEHRQWFIRCHWSQWNGVLGICVYSLPYAFDSFHLSDNVSNYHTKSTCSSDMYYCYDSVRYIGYNPLLLNKESFSYMQLINIEQLSLEFPIDQHFFSIILNLENLLALNVTITKEDDQWQLQTLLDRAPRLFSLSFSSSILAAMPPYPYTSSSIRRLDLECSDPLRRHHSYDKKQCMELIQSPLGIQCRILVIKVEHDVSILELIYGMENLRTLHVSDDNDKRSNPNDLVEVLKHYLPSNWTITRLCYGHIIIKS</sequence>
<dbReference type="SUPFAM" id="SSF52047">
    <property type="entry name" value="RNI-like"/>
    <property type="match status" value="1"/>
</dbReference>
<dbReference type="Proteomes" id="UP000663887">
    <property type="component" value="Unassembled WGS sequence"/>
</dbReference>
<comment type="caution">
    <text evidence="1">The sequence shown here is derived from an EMBL/GenBank/DDBJ whole genome shotgun (WGS) entry which is preliminary data.</text>
</comment>
<accession>A0A816WJW2</accession>
<evidence type="ECO:0008006" key="3">
    <source>
        <dbReference type="Google" id="ProtNLM"/>
    </source>
</evidence>
<reference evidence="1" key="1">
    <citation type="submission" date="2021-02" db="EMBL/GenBank/DDBJ databases">
        <authorList>
            <person name="Nowell W R."/>
        </authorList>
    </citation>
    <scope>NUCLEOTIDE SEQUENCE</scope>
</reference>
<dbReference type="AlphaFoldDB" id="A0A816WJW2"/>
<evidence type="ECO:0000313" key="2">
    <source>
        <dbReference type="Proteomes" id="UP000663887"/>
    </source>
</evidence>
<gene>
    <name evidence="1" type="ORF">XDN619_LOCUS25614</name>
</gene>
<name>A0A816WJW2_9BILA</name>
<evidence type="ECO:0000313" key="1">
    <source>
        <dbReference type="EMBL" id="CAF2135027.1"/>
    </source>
</evidence>
<proteinExistence type="predicted"/>